<keyword evidence="7 9" id="KW-0811">Translocation</keyword>
<keyword evidence="2 9" id="KW-0813">Transport</keyword>
<dbReference type="Gene3D" id="1.20.1640.10">
    <property type="entry name" value="Multidrug efflux transporter AcrB transmembrane domain"/>
    <property type="match status" value="1"/>
</dbReference>
<evidence type="ECO:0000256" key="1">
    <source>
        <dbReference type="ARBA" id="ARBA00004651"/>
    </source>
</evidence>
<keyword evidence="5 9" id="KW-0653">Protein transport</keyword>
<dbReference type="AlphaFoldDB" id="A0A1F5NNL1"/>
<dbReference type="InterPro" id="IPR022813">
    <property type="entry name" value="SecD/SecF_arch_bac"/>
</dbReference>
<feature type="transmembrane region" description="Helical" evidence="9">
    <location>
        <begin position="123"/>
        <end position="140"/>
    </location>
</feature>
<keyword evidence="8 9" id="KW-0472">Membrane</keyword>
<evidence type="ECO:0000256" key="9">
    <source>
        <dbReference type="HAMAP-Rule" id="MF_01464"/>
    </source>
</evidence>
<feature type="transmembrane region" description="Helical" evidence="9">
    <location>
        <begin position="161"/>
        <end position="180"/>
    </location>
</feature>
<reference evidence="11 12" key="1">
    <citation type="journal article" date="2016" name="Nat. Commun.">
        <title>Thousands of microbial genomes shed light on interconnected biogeochemical processes in an aquifer system.</title>
        <authorList>
            <person name="Anantharaman K."/>
            <person name="Brown C.T."/>
            <person name="Hug L.A."/>
            <person name="Sharon I."/>
            <person name="Castelle C.J."/>
            <person name="Probst A.J."/>
            <person name="Thomas B.C."/>
            <person name="Singh A."/>
            <person name="Wilkins M.J."/>
            <person name="Karaoz U."/>
            <person name="Brodie E.L."/>
            <person name="Williams K.H."/>
            <person name="Hubbard S.S."/>
            <person name="Banfield J.F."/>
        </authorList>
    </citation>
    <scope>NUCLEOTIDE SEQUENCE [LARGE SCALE GENOMIC DNA]</scope>
</reference>
<dbReference type="EMBL" id="MFEK01000006">
    <property type="protein sequence ID" value="OGE79271.1"/>
    <property type="molecule type" value="Genomic_DNA"/>
</dbReference>
<organism evidence="11 12">
    <name type="scientific">Candidatus Doudnabacteria bacterium RIFCSPHIGHO2_01_FULL_46_14</name>
    <dbReference type="NCBI Taxonomy" id="1817824"/>
    <lineage>
        <taxon>Bacteria</taxon>
        <taxon>Candidatus Doudnaibacteriota</taxon>
    </lineage>
</organism>
<dbReference type="PANTHER" id="PTHR30081:SF8">
    <property type="entry name" value="PROTEIN TRANSLOCASE SUBUNIT SECF"/>
    <property type="match status" value="1"/>
</dbReference>
<dbReference type="SUPFAM" id="SSF82866">
    <property type="entry name" value="Multidrug efflux transporter AcrB transmembrane domain"/>
    <property type="match status" value="1"/>
</dbReference>
<feature type="domain" description="Protein export membrane protein SecD/SecF C-terminal" evidence="10">
    <location>
        <begin position="94"/>
        <end position="295"/>
    </location>
</feature>
<feature type="transmembrane region" description="Helical" evidence="9">
    <location>
        <begin position="12"/>
        <end position="31"/>
    </location>
</feature>
<evidence type="ECO:0000256" key="3">
    <source>
        <dbReference type="ARBA" id="ARBA00022475"/>
    </source>
</evidence>
<comment type="subunit">
    <text evidence="9">Forms a complex with SecD. Part of the essential Sec protein translocation apparatus which comprises SecA, SecYEG and auxiliary proteins SecDF. Other proteins may also be involved.</text>
</comment>
<dbReference type="GO" id="GO:0043952">
    <property type="term" value="P:protein transport by the Sec complex"/>
    <property type="evidence" value="ECO:0007669"/>
    <property type="project" value="UniProtKB-UniRule"/>
</dbReference>
<evidence type="ECO:0000256" key="8">
    <source>
        <dbReference type="ARBA" id="ARBA00023136"/>
    </source>
</evidence>
<dbReference type="PRINTS" id="PR01755">
    <property type="entry name" value="SECFTRNLCASE"/>
</dbReference>
<evidence type="ECO:0000256" key="5">
    <source>
        <dbReference type="ARBA" id="ARBA00022927"/>
    </source>
</evidence>
<protein>
    <recommendedName>
        <fullName evidence="9">Protein-export membrane protein SecF</fullName>
    </recommendedName>
</protein>
<keyword evidence="3 9" id="KW-1003">Cell membrane</keyword>
<dbReference type="STRING" id="1817824.A2751_04750"/>
<dbReference type="InterPro" id="IPR005665">
    <property type="entry name" value="SecF_bac"/>
</dbReference>
<proteinExistence type="inferred from homology"/>
<sequence>MFSVVKNYKYFFIFSGLLTILSLVFIFAWGLKPGIDFRGGTLSDVTFEKTVQRNSIREELERSGYGVVVQPTGDNAVIIKTEPLSDTQLADFRKLLQDKFGNFTENSFESIGPAIGKELVNKAYWQIILVCLGIIIYVSYSFRRVGSEMKQGKLSSWKLGAAAVIALVHDLIITVGAFALLGKFKGVEIDSLFVTALLTILGFSVHDTIVVFDRIRESLKKYPYKPFGAIVDYAVSSTLARSINTSSTLIFVLIAMSLFGGATVFYFVLALLIGVTFGTYSSIFIASPVLYLWQKR</sequence>
<feature type="transmembrane region" description="Helical" evidence="9">
    <location>
        <begin position="192"/>
        <end position="212"/>
    </location>
</feature>
<evidence type="ECO:0000313" key="11">
    <source>
        <dbReference type="EMBL" id="OGE79271.1"/>
    </source>
</evidence>
<comment type="subcellular location">
    <subcellularLocation>
        <location evidence="1 9">Cell membrane</location>
        <topology evidence="1 9">Multi-pass membrane protein</topology>
    </subcellularLocation>
</comment>
<comment type="similarity">
    <text evidence="9">Belongs to the SecD/SecF family. SecF subfamily.</text>
</comment>
<gene>
    <name evidence="9" type="primary">secF</name>
    <name evidence="11" type="ORF">A2751_04750</name>
</gene>
<dbReference type="InterPro" id="IPR048634">
    <property type="entry name" value="SecD_SecF_C"/>
</dbReference>
<dbReference type="GO" id="GO:0065002">
    <property type="term" value="P:intracellular protein transmembrane transport"/>
    <property type="evidence" value="ECO:0007669"/>
    <property type="project" value="UniProtKB-UniRule"/>
</dbReference>
<keyword evidence="4 9" id="KW-0812">Transmembrane</keyword>
<name>A0A1F5NNL1_9BACT</name>
<comment type="function">
    <text evidence="9">Part of the Sec protein translocase complex. Interacts with the SecYEG preprotein conducting channel. SecDF uses the proton motive force (PMF) to complete protein translocation after the ATP-dependent function of SecA.</text>
</comment>
<dbReference type="InterPro" id="IPR022645">
    <property type="entry name" value="SecD/SecF_bac"/>
</dbReference>
<evidence type="ECO:0000256" key="7">
    <source>
        <dbReference type="ARBA" id="ARBA00023010"/>
    </source>
</evidence>
<evidence type="ECO:0000313" key="12">
    <source>
        <dbReference type="Proteomes" id="UP000176864"/>
    </source>
</evidence>
<evidence type="ECO:0000256" key="2">
    <source>
        <dbReference type="ARBA" id="ARBA00022448"/>
    </source>
</evidence>
<feature type="transmembrane region" description="Helical" evidence="9">
    <location>
        <begin position="275"/>
        <end position="293"/>
    </location>
</feature>
<dbReference type="GO" id="GO:0005886">
    <property type="term" value="C:plasma membrane"/>
    <property type="evidence" value="ECO:0007669"/>
    <property type="project" value="UniProtKB-SubCell"/>
</dbReference>
<keyword evidence="6 9" id="KW-1133">Transmembrane helix</keyword>
<dbReference type="InterPro" id="IPR022646">
    <property type="entry name" value="SecD/SecF_CS"/>
</dbReference>
<accession>A0A1F5NNL1</accession>
<dbReference type="Pfam" id="PF02355">
    <property type="entry name" value="SecD_SecF_C"/>
    <property type="match status" value="1"/>
</dbReference>
<dbReference type="PANTHER" id="PTHR30081">
    <property type="entry name" value="PROTEIN-EXPORT MEMBRANE PROTEIN SEC"/>
    <property type="match status" value="1"/>
</dbReference>
<comment type="caution">
    <text evidence="11">The sequence shown here is derived from an EMBL/GenBank/DDBJ whole genome shotgun (WGS) entry which is preliminary data.</text>
</comment>
<dbReference type="GO" id="GO:0015450">
    <property type="term" value="F:protein-transporting ATPase activity"/>
    <property type="evidence" value="ECO:0007669"/>
    <property type="project" value="InterPro"/>
</dbReference>
<evidence type="ECO:0000256" key="6">
    <source>
        <dbReference type="ARBA" id="ARBA00022989"/>
    </source>
</evidence>
<feature type="transmembrane region" description="Helical" evidence="9">
    <location>
        <begin position="249"/>
        <end position="269"/>
    </location>
</feature>
<dbReference type="HAMAP" id="MF_01464_B">
    <property type="entry name" value="SecF_B"/>
    <property type="match status" value="1"/>
</dbReference>
<dbReference type="Proteomes" id="UP000176864">
    <property type="component" value="Unassembled WGS sequence"/>
</dbReference>
<dbReference type="Pfam" id="PF07549">
    <property type="entry name" value="Sec_GG"/>
    <property type="match status" value="1"/>
</dbReference>
<dbReference type="NCBIfam" id="TIGR00966">
    <property type="entry name" value="transloc_SecF"/>
    <property type="match status" value="1"/>
</dbReference>
<evidence type="ECO:0000259" key="10">
    <source>
        <dbReference type="Pfam" id="PF02355"/>
    </source>
</evidence>
<evidence type="ECO:0000256" key="4">
    <source>
        <dbReference type="ARBA" id="ARBA00022692"/>
    </source>
</evidence>
<dbReference type="GO" id="GO:0006605">
    <property type="term" value="P:protein targeting"/>
    <property type="evidence" value="ECO:0007669"/>
    <property type="project" value="UniProtKB-UniRule"/>
</dbReference>